<keyword evidence="1" id="KW-0812">Transmembrane</keyword>
<organism evidence="2">
    <name type="scientific">Sesamum radiatum</name>
    <name type="common">Black benniseed</name>
    <dbReference type="NCBI Taxonomy" id="300843"/>
    <lineage>
        <taxon>Eukaryota</taxon>
        <taxon>Viridiplantae</taxon>
        <taxon>Streptophyta</taxon>
        <taxon>Embryophyta</taxon>
        <taxon>Tracheophyta</taxon>
        <taxon>Spermatophyta</taxon>
        <taxon>Magnoliopsida</taxon>
        <taxon>eudicotyledons</taxon>
        <taxon>Gunneridae</taxon>
        <taxon>Pentapetalae</taxon>
        <taxon>asterids</taxon>
        <taxon>lamiids</taxon>
        <taxon>Lamiales</taxon>
        <taxon>Pedaliaceae</taxon>
        <taxon>Sesamum</taxon>
    </lineage>
</organism>
<reference evidence="2" key="1">
    <citation type="submission" date="2020-06" db="EMBL/GenBank/DDBJ databases">
        <authorList>
            <person name="Li T."/>
            <person name="Hu X."/>
            <person name="Zhang T."/>
            <person name="Song X."/>
            <person name="Zhang H."/>
            <person name="Dai N."/>
            <person name="Sheng W."/>
            <person name="Hou X."/>
            <person name="Wei L."/>
        </authorList>
    </citation>
    <scope>NUCLEOTIDE SEQUENCE</scope>
    <source>
        <strain evidence="2">G02</strain>
        <tissue evidence="2">Leaf</tissue>
    </source>
</reference>
<name>A0AAW2KRM1_SESRA</name>
<reference evidence="2" key="2">
    <citation type="journal article" date="2024" name="Plant">
        <title>Genomic evolution and insights into agronomic trait innovations of Sesamum species.</title>
        <authorList>
            <person name="Miao H."/>
            <person name="Wang L."/>
            <person name="Qu L."/>
            <person name="Liu H."/>
            <person name="Sun Y."/>
            <person name="Le M."/>
            <person name="Wang Q."/>
            <person name="Wei S."/>
            <person name="Zheng Y."/>
            <person name="Lin W."/>
            <person name="Duan Y."/>
            <person name="Cao H."/>
            <person name="Xiong S."/>
            <person name="Wang X."/>
            <person name="Wei L."/>
            <person name="Li C."/>
            <person name="Ma Q."/>
            <person name="Ju M."/>
            <person name="Zhao R."/>
            <person name="Li G."/>
            <person name="Mu C."/>
            <person name="Tian Q."/>
            <person name="Mei H."/>
            <person name="Zhang T."/>
            <person name="Gao T."/>
            <person name="Zhang H."/>
        </authorList>
    </citation>
    <scope>NUCLEOTIDE SEQUENCE</scope>
    <source>
        <strain evidence="2">G02</strain>
    </source>
</reference>
<evidence type="ECO:0000256" key="1">
    <source>
        <dbReference type="SAM" id="Phobius"/>
    </source>
</evidence>
<proteinExistence type="predicted"/>
<comment type="caution">
    <text evidence="2">The sequence shown here is derived from an EMBL/GenBank/DDBJ whole genome shotgun (WGS) entry which is preliminary data.</text>
</comment>
<dbReference type="EMBL" id="JACGWJ010000027">
    <property type="protein sequence ID" value="KAL0309349.1"/>
    <property type="molecule type" value="Genomic_DNA"/>
</dbReference>
<gene>
    <name evidence="2" type="ORF">Sradi_5877200</name>
</gene>
<evidence type="ECO:0000313" key="2">
    <source>
        <dbReference type="EMBL" id="KAL0309349.1"/>
    </source>
</evidence>
<keyword evidence="1" id="KW-0472">Membrane</keyword>
<dbReference type="AlphaFoldDB" id="A0AAW2KRM1"/>
<feature type="transmembrane region" description="Helical" evidence="1">
    <location>
        <begin position="73"/>
        <end position="96"/>
    </location>
</feature>
<accession>A0AAW2KRM1</accession>
<keyword evidence="1" id="KW-1133">Transmembrane helix</keyword>
<sequence length="98" mass="11261">MFKLSLCKKWCIWTALMSVTATAKVKISPFVATLAANPTFVSGLCAWAIAQSTKVFLNFCVERKWDFQDYVCLWWNAFFAFCLVHCIDYFCGHLPWGC</sequence>
<protein>
    <submittedName>
        <fullName evidence="2">Uncharacterized protein</fullName>
    </submittedName>
</protein>